<dbReference type="InterPro" id="IPR011009">
    <property type="entry name" value="Kinase-like_dom_sf"/>
</dbReference>
<dbReference type="EMBL" id="GL377309">
    <property type="protein sequence ID" value="EFI94300.1"/>
    <property type="molecule type" value="Genomic_DNA"/>
</dbReference>
<dbReference type="GeneID" id="9594364"/>
<dbReference type="STRING" id="578458.D8QB75"/>
<dbReference type="Gene3D" id="1.25.10.10">
    <property type="entry name" value="Leucine-rich Repeat Variant"/>
    <property type="match status" value="1"/>
</dbReference>
<dbReference type="OMA" id="NDTSWAG"/>
<dbReference type="GO" id="GO:0006409">
    <property type="term" value="P:tRNA export from nucleus"/>
    <property type="evidence" value="ECO:0007669"/>
    <property type="project" value="TreeGrafter"/>
</dbReference>
<dbReference type="FunCoup" id="D8QB75">
    <property type="interactions" value="902"/>
</dbReference>
<name>D8QB75_SCHCM</name>
<dbReference type="GO" id="GO:0005737">
    <property type="term" value="C:cytoplasm"/>
    <property type="evidence" value="ECO:0007669"/>
    <property type="project" value="TreeGrafter"/>
</dbReference>
<dbReference type="OrthoDB" id="447103at2759"/>
<sequence>MDYLKTWGSAAVSTIVSKSGLNLPFTLGPKVYTNPIWTLYEGTKRDDGSQVSIFEYDFNDSNRRNTKPLAKNALRKLRTTRHPDVLKFMEVVESETSILLMTERVVPLQTALANRRGTGAQEKEDWLVWGLHRISVALAFLNDTVGSTHGYLRPDSVLITPSGEWKLGGFELLSNPTEESPVLYTMGGLAPDANTWASPEVQKSGWEVLKSGNPAALDAYDLGLLIHILFNPDAFPPATASPPHPPPNPSSRGAIPNSIFPSYKRLLNPNPGARLTPKGFLEIGMGSEKGFFAGNRLVQVCAGLDNFALSSEADKATLLKSLKDSAGSFPTEFVSHRILPALVSALEFGGASAASILPLVLQFGKNVPPKDYPDVILAPLVKLYASPDRGTRMALLEHLPEYAEHLDKKTVDQKIFVYLKTGFDDTVAVIREATVKSLLLLAPKLSDRTLNNDLLRYLAKMQQDPEPSIRTNTCILIGRLAPSLGYNTKRKVLVPAFTRALKDAFVHCRVAGLMALMATSDCFDAEEVATKVIPNMSFAMVDKERLVRDQAFKAMELYVKKLEKHAETMPETVLPPPGSPEALAAANGNSTQAPSTQYTMASTAAGAAGSLAGWAMSSITSRVCSFSRATQNRVLTFSSACSSRHAEHHRLHRRPPNFCATASRRLPERPVPSQRKARQRYPWTVARELGRGSCADAGFAAGPEDEGHAAWCEQGSSKHLGRRTCARGRGGSCC</sequence>
<dbReference type="InterPro" id="IPR051177">
    <property type="entry name" value="CIK-Related_Protein"/>
</dbReference>
<dbReference type="PANTHER" id="PTHR12984">
    <property type="entry name" value="SCY1-RELATED S/T PROTEIN KINASE-LIKE"/>
    <property type="match status" value="1"/>
</dbReference>
<organism evidence="3">
    <name type="scientific">Schizophyllum commune (strain H4-8 / FGSC 9210)</name>
    <name type="common">Split gill fungus</name>
    <dbReference type="NCBI Taxonomy" id="578458"/>
    <lineage>
        <taxon>Eukaryota</taxon>
        <taxon>Fungi</taxon>
        <taxon>Dikarya</taxon>
        <taxon>Basidiomycota</taxon>
        <taxon>Agaricomycotina</taxon>
        <taxon>Agaricomycetes</taxon>
        <taxon>Agaricomycetidae</taxon>
        <taxon>Agaricales</taxon>
        <taxon>Schizophyllaceae</taxon>
        <taxon>Schizophyllum</taxon>
    </lineage>
</organism>
<dbReference type="VEuPathDB" id="FungiDB:SCHCODRAFT_02510875"/>
<dbReference type="PANTHER" id="PTHR12984:SF3">
    <property type="entry name" value="N-TERMINAL KINASE-LIKE PROTEIN"/>
    <property type="match status" value="1"/>
</dbReference>
<dbReference type="KEGG" id="scm:SCHCO_02510875"/>
<dbReference type="InterPro" id="IPR011989">
    <property type="entry name" value="ARM-like"/>
</dbReference>
<dbReference type="RefSeq" id="XP_003029203.1">
    <property type="nucleotide sequence ID" value="XM_003029157.1"/>
</dbReference>
<dbReference type="GO" id="GO:0004672">
    <property type="term" value="F:protein kinase activity"/>
    <property type="evidence" value="ECO:0007669"/>
    <property type="project" value="InterPro"/>
</dbReference>
<dbReference type="AlphaFoldDB" id="D8QB75"/>
<feature type="domain" description="Protein kinase" evidence="1">
    <location>
        <begin position="25"/>
        <end position="292"/>
    </location>
</feature>
<dbReference type="Gene3D" id="1.10.510.10">
    <property type="entry name" value="Transferase(Phosphotransferase) domain 1"/>
    <property type="match status" value="1"/>
</dbReference>
<dbReference type="InterPro" id="IPR000719">
    <property type="entry name" value="Prot_kinase_dom"/>
</dbReference>
<keyword evidence="3" id="KW-1185">Reference proteome</keyword>
<dbReference type="PROSITE" id="PS50011">
    <property type="entry name" value="PROTEIN_KINASE_DOM"/>
    <property type="match status" value="1"/>
</dbReference>
<evidence type="ECO:0000259" key="1">
    <source>
        <dbReference type="PROSITE" id="PS50011"/>
    </source>
</evidence>
<dbReference type="Gene3D" id="3.30.200.20">
    <property type="entry name" value="Phosphorylase Kinase, domain 1"/>
    <property type="match status" value="1"/>
</dbReference>
<dbReference type="SUPFAM" id="SSF56112">
    <property type="entry name" value="Protein kinase-like (PK-like)"/>
    <property type="match status" value="1"/>
</dbReference>
<dbReference type="GO" id="GO:0005524">
    <property type="term" value="F:ATP binding"/>
    <property type="evidence" value="ECO:0007669"/>
    <property type="project" value="InterPro"/>
</dbReference>
<reference evidence="2 3" key="1">
    <citation type="journal article" date="2010" name="Nat. Biotechnol.">
        <title>Genome sequence of the model mushroom Schizophyllum commune.</title>
        <authorList>
            <person name="Ohm R.A."/>
            <person name="de Jong J.F."/>
            <person name="Lugones L.G."/>
            <person name="Aerts A."/>
            <person name="Kothe E."/>
            <person name="Stajich J.E."/>
            <person name="de Vries R.P."/>
            <person name="Record E."/>
            <person name="Levasseur A."/>
            <person name="Baker S.E."/>
            <person name="Bartholomew K.A."/>
            <person name="Coutinho P.M."/>
            <person name="Erdmann S."/>
            <person name="Fowler T.J."/>
            <person name="Gathman A.C."/>
            <person name="Lombard V."/>
            <person name="Henrissat B."/>
            <person name="Knabe N."/>
            <person name="Kuees U."/>
            <person name="Lilly W.W."/>
            <person name="Lindquist E."/>
            <person name="Lucas S."/>
            <person name="Magnuson J.K."/>
            <person name="Piumi F."/>
            <person name="Raudaskoski M."/>
            <person name="Salamov A."/>
            <person name="Schmutz J."/>
            <person name="Schwarze F.W.M.R."/>
            <person name="vanKuyk P.A."/>
            <person name="Horton J.S."/>
            <person name="Grigoriev I.V."/>
            <person name="Woesten H.A.B."/>
        </authorList>
    </citation>
    <scope>NUCLEOTIDE SEQUENCE [LARGE SCALE GENOMIC DNA]</scope>
    <source>
        <strain evidence="3">H4-8 / FGSC 9210</strain>
    </source>
</reference>
<dbReference type="eggNOG" id="KOG1243">
    <property type="taxonomic scope" value="Eukaryota"/>
</dbReference>
<gene>
    <name evidence="2" type="ORF">SCHCODRAFT_58873</name>
</gene>
<dbReference type="InterPro" id="IPR016024">
    <property type="entry name" value="ARM-type_fold"/>
</dbReference>
<protein>
    <recommendedName>
        <fullName evidence="1">Protein kinase domain-containing protein</fullName>
    </recommendedName>
</protein>
<dbReference type="InParanoid" id="D8QB75"/>
<proteinExistence type="predicted"/>
<accession>D8QB75</accession>
<evidence type="ECO:0000313" key="3">
    <source>
        <dbReference type="Proteomes" id="UP000007431"/>
    </source>
</evidence>
<dbReference type="Proteomes" id="UP000007431">
    <property type="component" value="Unassembled WGS sequence"/>
</dbReference>
<evidence type="ECO:0000313" key="2">
    <source>
        <dbReference type="EMBL" id="EFI94300.1"/>
    </source>
</evidence>
<dbReference type="SUPFAM" id="SSF48371">
    <property type="entry name" value="ARM repeat"/>
    <property type="match status" value="1"/>
</dbReference>
<dbReference type="HOGENOM" id="CLU_010392_1_0_1"/>